<sequence length="222" mass="26216">MKLFLNIIKFVVIILILIIFMLYIGLNIYVKSKEEKVNQQNLLYLTTVLLNEGQMAIASYIINKKREYEFTNYFFLIHDAFTSNNKISLVAASTYLNDFKKQLSINRNIIELATKRYIMKKINSKICYNYVFSRLYFGNGKYGLIDAAKCYYNKKYSELSEKEFISLCLLLTNPVIYDFTNEEIKQYSEEKVNQIYKKLKKTHNTRFNLTNGTMPVCRLSEC</sequence>
<dbReference type="Pfam" id="PF00912">
    <property type="entry name" value="Transgly"/>
    <property type="match status" value="1"/>
</dbReference>
<keyword evidence="1" id="KW-1133">Transmembrane helix</keyword>
<feature type="transmembrane region" description="Helical" evidence="1">
    <location>
        <begin position="7"/>
        <end position="30"/>
    </location>
</feature>
<gene>
    <name evidence="3" type="ORF">HMPREF9726_00574</name>
</gene>
<dbReference type="Proteomes" id="UP000011705">
    <property type="component" value="Chromosome"/>
</dbReference>
<evidence type="ECO:0000313" key="3">
    <source>
        <dbReference type="EMBL" id="EMB35299.1"/>
    </source>
</evidence>
<feature type="domain" description="Glycosyl transferase family 51" evidence="2">
    <location>
        <begin position="126"/>
        <end position="199"/>
    </location>
</feature>
<evidence type="ECO:0000256" key="1">
    <source>
        <dbReference type="SAM" id="Phobius"/>
    </source>
</evidence>
<dbReference type="PATRIC" id="fig|999432.5.peg.595"/>
<dbReference type="HOGENOM" id="CLU_112491_0_0_12"/>
<dbReference type="InterPro" id="IPR023346">
    <property type="entry name" value="Lysozyme-like_dom_sf"/>
</dbReference>
<organism evidence="3">
    <name type="scientific">Treponema denticola H-22</name>
    <dbReference type="NCBI Taxonomy" id="999432"/>
    <lineage>
        <taxon>Bacteria</taxon>
        <taxon>Pseudomonadati</taxon>
        <taxon>Spirochaetota</taxon>
        <taxon>Spirochaetia</taxon>
        <taxon>Spirochaetales</taxon>
        <taxon>Treponemataceae</taxon>
        <taxon>Treponema</taxon>
    </lineage>
</organism>
<dbReference type="InterPro" id="IPR001264">
    <property type="entry name" value="Glyco_trans_51"/>
</dbReference>
<protein>
    <recommendedName>
        <fullName evidence="2">Glycosyl transferase family 51 domain-containing protein</fullName>
    </recommendedName>
</protein>
<accession>A0A0E2E6S2</accession>
<evidence type="ECO:0000259" key="2">
    <source>
        <dbReference type="Pfam" id="PF00912"/>
    </source>
</evidence>
<dbReference type="InterPro" id="IPR036950">
    <property type="entry name" value="PBP_transglycosylase"/>
</dbReference>
<dbReference type="AlphaFoldDB" id="A0A0E2E6S2"/>
<dbReference type="Gene3D" id="1.10.3810.10">
    <property type="entry name" value="Biosynthetic peptidoglycan transglycosylase-like"/>
    <property type="match status" value="1"/>
</dbReference>
<keyword evidence="1" id="KW-0812">Transmembrane</keyword>
<comment type="caution">
    <text evidence="3">The sequence shown here is derived from an EMBL/GenBank/DDBJ whole genome shotgun (WGS) entry which is preliminary data.</text>
</comment>
<dbReference type="SUPFAM" id="SSF53955">
    <property type="entry name" value="Lysozyme-like"/>
    <property type="match status" value="1"/>
</dbReference>
<name>A0A0E2E6S2_TREDN</name>
<reference evidence="3" key="1">
    <citation type="submission" date="2012-01" db="EMBL/GenBank/DDBJ databases">
        <title>The Genome Sequence of Treponema denticola H-22.</title>
        <authorList>
            <consortium name="The Broad Institute Genome Sequencing Platform"/>
            <person name="Earl A."/>
            <person name="Ward D."/>
            <person name="Feldgarden M."/>
            <person name="Gevers D."/>
            <person name="Blanton J.M."/>
            <person name="Fenno C.J."/>
            <person name="Baranova O.V."/>
            <person name="Mathney J."/>
            <person name="Dewhirst F.E."/>
            <person name="Izard J."/>
            <person name="Young S.K."/>
            <person name="Zeng Q."/>
            <person name="Gargeya S."/>
            <person name="Fitzgerald M."/>
            <person name="Haas B."/>
            <person name="Abouelleil A."/>
            <person name="Alvarado L."/>
            <person name="Arachchi H.M."/>
            <person name="Berlin A."/>
            <person name="Chapman S.B."/>
            <person name="Gearin G."/>
            <person name="Goldberg J."/>
            <person name="Griggs A."/>
            <person name="Gujja S."/>
            <person name="Hansen M."/>
            <person name="Heiman D."/>
            <person name="Howarth C."/>
            <person name="Larimer J."/>
            <person name="Lui A."/>
            <person name="MacDonald P.J.P."/>
            <person name="McCowen C."/>
            <person name="Montmayeur A."/>
            <person name="Murphy C."/>
            <person name="Neiman D."/>
            <person name="Pearson M."/>
            <person name="Priest M."/>
            <person name="Roberts A."/>
            <person name="Saif S."/>
            <person name="Shea T."/>
            <person name="Sisk P."/>
            <person name="Stolte C."/>
            <person name="Sykes S."/>
            <person name="Wortman J."/>
            <person name="Nusbaum C."/>
            <person name="Birren B."/>
        </authorList>
    </citation>
    <scope>NUCLEOTIDE SEQUENCE [LARGE SCALE GENOMIC DNA]</scope>
    <source>
        <strain evidence="3">H-22</strain>
    </source>
</reference>
<dbReference type="EMBL" id="AGDV01000005">
    <property type="protein sequence ID" value="EMB35299.1"/>
    <property type="molecule type" value="Genomic_DNA"/>
</dbReference>
<keyword evidence="1" id="KW-0472">Membrane</keyword>
<dbReference type="RefSeq" id="WP_002683297.1">
    <property type="nucleotide sequence ID" value="NZ_CM001795.1"/>
</dbReference>
<proteinExistence type="predicted"/>